<evidence type="ECO:0000313" key="1">
    <source>
        <dbReference type="EMBL" id="MDB8742852.1"/>
    </source>
</evidence>
<gene>
    <name evidence="1" type="ORF">PNV70_12345</name>
</gene>
<accession>A0AAW6E7I4</accession>
<name>A0AAW6E7I4_9FIRM</name>
<proteinExistence type="predicted"/>
<comment type="caution">
    <text evidence="1">The sequence shown here is derived from an EMBL/GenBank/DDBJ whole genome shotgun (WGS) entry which is preliminary data.</text>
</comment>
<protein>
    <submittedName>
        <fullName evidence="1">Uncharacterized protein</fullName>
    </submittedName>
</protein>
<dbReference type="AlphaFoldDB" id="A0AAW6E7I4"/>
<sequence>MRNVTKISYKLYLGEQDLLDDDGYRTGEKGISYSDFSECYMSISGNKSDSEMSQFGRNLDYDRTMSTADMKCEIDEHSLLWIDIDVNGPHNFIVKKRSVTPNQIQFAIKQVNVNEEDSV</sequence>
<reference evidence="1" key="1">
    <citation type="submission" date="2023-01" db="EMBL/GenBank/DDBJ databases">
        <title>Human gut microbiome strain richness.</title>
        <authorList>
            <person name="Chen-Liaw A."/>
        </authorList>
    </citation>
    <scope>NUCLEOTIDE SEQUENCE</scope>
    <source>
        <strain evidence="1">D59st1_B8_D59t2_181005</strain>
    </source>
</reference>
<organism evidence="1 2">
    <name type="scientific">Ruminococcus bicirculans</name>
    <name type="common">ex Wegman et al. 2014</name>
    <dbReference type="NCBI Taxonomy" id="1160721"/>
    <lineage>
        <taxon>Bacteria</taxon>
        <taxon>Bacillati</taxon>
        <taxon>Bacillota</taxon>
        <taxon>Clostridia</taxon>
        <taxon>Eubacteriales</taxon>
        <taxon>Oscillospiraceae</taxon>
        <taxon>Ruminococcus</taxon>
    </lineage>
</organism>
<dbReference type="Proteomes" id="UP001211421">
    <property type="component" value="Unassembled WGS sequence"/>
</dbReference>
<evidence type="ECO:0000313" key="2">
    <source>
        <dbReference type="Proteomes" id="UP001211421"/>
    </source>
</evidence>
<dbReference type="EMBL" id="JAQMLS010000009">
    <property type="protein sequence ID" value="MDB8742852.1"/>
    <property type="molecule type" value="Genomic_DNA"/>
</dbReference>